<evidence type="ECO:0000256" key="3">
    <source>
        <dbReference type="ARBA" id="ARBA00023163"/>
    </source>
</evidence>
<dbReference type="Pfam" id="PF00027">
    <property type="entry name" value="cNMP_binding"/>
    <property type="match status" value="1"/>
</dbReference>
<dbReference type="InterPro" id="IPR018490">
    <property type="entry name" value="cNMP-bd_dom_sf"/>
</dbReference>
<dbReference type="Gene3D" id="2.60.120.10">
    <property type="entry name" value="Jelly Rolls"/>
    <property type="match status" value="1"/>
</dbReference>
<dbReference type="SUPFAM" id="SSF46785">
    <property type="entry name" value="Winged helix' DNA-binding domain"/>
    <property type="match status" value="1"/>
</dbReference>
<dbReference type="Pfam" id="PF13545">
    <property type="entry name" value="HTH_Crp_2"/>
    <property type="match status" value="1"/>
</dbReference>
<keyword evidence="6" id="KW-0418">Kinase</keyword>
<keyword evidence="1" id="KW-0805">Transcription regulation</keyword>
<dbReference type="AlphaFoldDB" id="A0A1M5KM07"/>
<dbReference type="InterPro" id="IPR012318">
    <property type="entry name" value="HTH_CRP"/>
</dbReference>
<feature type="domain" description="HTH crp-type" evidence="5">
    <location>
        <begin position="137"/>
        <end position="205"/>
    </location>
</feature>
<evidence type="ECO:0000313" key="7">
    <source>
        <dbReference type="Proteomes" id="UP000243255"/>
    </source>
</evidence>
<keyword evidence="3" id="KW-0804">Transcription</keyword>
<dbReference type="InterPro" id="IPR014710">
    <property type="entry name" value="RmlC-like_jellyroll"/>
</dbReference>
<feature type="domain" description="Cyclic nucleotide-binding" evidence="4">
    <location>
        <begin position="1"/>
        <end position="123"/>
    </location>
</feature>
<dbReference type="CDD" id="cd00038">
    <property type="entry name" value="CAP_ED"/>
    <property type="match status" value="1"/>
</dbReference>
<dbReference type="EMBL" id="FQWX01000003">
    <property type="protein sequence ID" value="SHG53791.1"/>
    <property type="molecule type" value="Genomic_DNA"/>
</dbReference>
<dbReference type="GO" id="GO:0003700">
    <property type="term" value="F:DNA-binding transcription factor activity"/>
    <property type="evidence" value="ECO:0007669"/>
    <property type="project" value="TreeGrafter"/>
</dbReference>
<dbReference type="STRING" id="1121321.SAMN04488530_10333"/>
<dbReference type="SUPFAM" id="SSF51206">
    <property type="entry name" value="cAMP-binding domain-like"/>
    <property type="match status" value="1"/>
</dbReference>
<dbReference type="InterPro" id="IPR036390">
    <property type="entry name" value="WH_DNA-bd_sf"/>
</dbReference>
<dbReference type="InterPro" id="IPR050397">
    <property type="entry name" value="Env_Response_Regulators"/>
</dbReference>
<name>A0A1M5KM07_9FIRM</name>
<dbReference type="GO" id="GO:0003677">
    <property type="term" value="F:DNA binding"/>
    <property type="evidence" value="ECO:0007669"/>
    <property type="project" value="UniProtKB-KW"/>
</dbReference>
<keyword evidence="6" id="KW-0808">Transferase</keyword>
<organism evidence="6 7">
    <name type="scientific">Asaccharospora irregularis DSM 2635</name>
    <dbReference type="NCBI Taxonomy" id="1121321"/>
    <lineage>
        <taxon>Bacteria</taxon>
        <taxon>Bacillati</taxon>
        <taxon>Bacillota</taxon>
        <taxon>Clostridia</taxon>
        <taxon>Peptostreptococcales</taxon>
        <taxon>Peptostreptococcaceae</taxon>
        <taxon>Asaccharospora</taxon>
    </lineage>
</organism>
<dbReference type="OrthoDB" id="3176638at2"/>
<keyword evidence="2" id="KW-0238">DNA-binding</keyword>
<dbReference type="GO" id="GO:0005829">
    <property type="term" value="C:cytosol"/>
    <property type="evidence" value="ECO:0007669"/>
    <property type="project" value="TreeGrafter"/>
</dbReference>
<evidence type="ECO:0000259" key="5">
    <source>
        <dbReference type="PROSITE" id="PS51063"/>
    </source>
</evidence>
<dbReference type="SMART" id="SM00100">
    <property type="entry name" value="cNMP"/>
    <property type="match status" value="1"/>
</dbReference>
<evidence type="ECO:0000256" key="2">
    <source>
        <dbReference type="ARBA" id="ARBA00023125"/>
    </source>
</evidence>
<dbReference type="RefSeq" id="WP_073123795.1">
    <property type="nucleotide sequence ID" value="NZ_BAABCH010000085.1"/>
</dbReference>
<sequence>MFKGKNKNEILEFFKDANYTIRNFSKGDIIAMEGSSCNTIGLVLAGNIDIKRLLTNKVIHVSSFTSGNLFGEVIAFSDTNVYPATVISSTNSEIMFIKKEDFIKFCTSHDDFLGMFLKELTNKIFILNRSITGLSFSTIRQKLSNFILEEYKLYGSKFIRLNSTKEKLAESLGIPRPSLSRELINMKDLGIIDYSRDFIKILDLDELEKILTD</sequence>
<keyword evidence="7" id="KW-1185">Reference proteome</keyword>
<evidence type="ECO:0000313" key="6">
    <source>
        <dbReference type="EMBL" id="SHG53791.1"/>
    </source>
</evidence>
<evidence type="ECO:0000259" key="4">
    <source>
        <dbReference type="PROSITE" id="PS50042"/>
    </source>
</evidence>
<dbReference type="GO" id="GO:0016301">
    <property type="term" value="F:kinase activity"/>
    <property type="evidence" value="ECO:0007669"/>
    <property type="project" value="UniProtKB-KW"/>
</dbReference>
<evidence type="ECO:0000256" key="1">
    <source>
        <dbReference type="ARBA" id="ARBA00023015"/>
    </source>
</evidence>
<dbReference type="PANTHER" id="PTHR24567:SF58">
    <property type="entry name" value="CYCLIC AMP-BINDING REGULATORY PROTEIN"/>
    <property type="match status" value="1"/>
</dbReference>
<dbReference type="InterPro" id="IPR000595">
    <property type="entry name" value="cNMP-bd_dom"/>
</dbReference>
<reference evidence="7" key="1">
    <citation type="submission" date="2016-11" db="EMBL/GenBank/DDBJ databases">
        <authorList>
            <person name="Varghese N."/>
            <person name="Submissions S."/>
        </authorList>
    </citation>
    <scope>NUCLEOTIDE SEQUENCE [LARGE SCALE GENOMIC DNA]</scope>
    <source>
        <strain evidence="7">DSM 2635</strain>
    </source>
</reference>
<gene>
    <name evidence="6" type="ORF">SAMN04488530_10333</name>
</gene>
<protein>
    <submittedName>
        <fullName evidence="6">cAMP-binding domain of CRP or a regulatory subunit of cAMP-dependent protein kinases</fullName>
    </submittedName>
</protein>
<dbReference type="PROSITE" id="PS51063">
    <property type="entry name" value="HTH_CRP_2"/>
    <property type="match status" value="1"/>
</dbReference>
<dbReference type="PANTHER" id="PTHR24567">
    <property type="entry name" value="CRP FAMILY TRANSCRIPTIONAL REGULATORY PROTEIN"/>
    <property type="match status" value="1"/>
</dbReference>
<accession>A0A1M5KM07</accession>
<dbReference type="PROSITE" id="PS50042">
    <property type="entry name" value="CNMP_BINDING_3"/>
    <property type="match status" value="1"/>
</dbReference>
<proteinExistence type="predicted"/>
<dbReference type="Proteomes" id="UP000243255">
    <property type="component" value="Unassembled WGS sequence"/>
</dbReference>